<dbReference type="InterPro" id="IPR051035">
    <property type="entry name" value="Mito_inheritance_9"/>
</dbReference>
<dbReference type="PANTHER" id="PTHR36091:SF2">
    <property type="entry name" value="AMINOGLYCOSIDE PHOSPHOTRANSFERASE DOMAIN-CONTAINING PROTEIN"/>
    <property type="match status" value="1"/>
</dbReference>
<feature type="region of interest" description="Disordered" evidence="1">
    <location>
        <begin position="190"/>
        <end position="210"/>
    </location>
</feature>
<dbReference type="PANTHER" id="PTHR36091">
    <property type="entry name" value="ALTERED INHERITANCE OF MITOCHONDRIA PROTEIN 9, MITOCHONDRIAL"/>
    <property type="match status" value="1"/>
</dbReference>
<name>G3XTT8_ASPNA</name>
<dbReference type="HOGENOM" id="CLU_1309856_0_0_1"/>
<dbReference type="GO" id="GO:0005739">
    <property type="term" value="C:mitochondrion"/>
    <property type="evidence" value="ECO:0007669"/>
    <property type="project" value="TreeGrafter"/>
</dbReference>
<feature type="compositionally biased region" description="Basic and acidic residues" evidence="1">
    <location>
        <begin position="190"/>
        <end position="204"/>
    </location>
</feature>
<evidence type="ECO:0000313" key="3">
    <source>
        <dbReference type="Proteomes" id="UP000009038"/>
    </source>
</evidence>
<dbReference type="EMBL" id="ACJE01000004">
    <property type="protein sequence ID" value="EHA26108.1"/>
    <property type="molecule type" value="Genomic_DNA"/>
</dbReference>
<evidence type="ECO:0000313" key="2">
    <source>
        <dbReference type="EMBL" id="EHA26108.1"/>
    </source>
</evidence>
<sequence>MDYPFRRSTVNYRASADNPAGTQYDFMELVKGRKPKLCGSIYLTSERLFYCSDLPMTNKAVVWDSIPSYRRRFCFSRSKPSSTGLTASRFSTEQYICLRELEIRRLIDWQHSTISPFFMQCAIPNSLQEYDEEVSGSLQEPGLPGNFNKLELEEQYRQAEADEKLKICQDLHGVGREGWVPNDQYEETKARETALKKDTLDQLKQKRKER</sequence>
<gene>
    <name evidence="2" type="ORF">ASPNIDRAFT_124037</name>
</gene>
<evidence type="ECO:0000256" key="1">
    <source>
        <dbReference type="SAM" id="MobiDB-lite"/>
    </source>
</evidence>
<proteinExistence type="predicted"/>
<dbReference type="STRING" id="380704.G3XTT8"/>
<dbReference type="AlphaFoldDB" id="G3XTT8"/>
<accession>G3XTT8</accession>
<dbReference type="VEuPathDB" id="FungiDB:ASPNIDRAFT2_124037"/>
<protein>
    <submittedName>
        <fullName evidence="2">Uncharacterized protein</fullName>
    </submittedName>
</protein>
<comment type="caution">
    <text evidence="2">The sequence shown here is derived from an EMBL/GenBank/DDBJ whole genome shotgun (WGS) entry which is preliminary data.</text>
</comment>
<organism evidence="2 3">
    <name type="scientific">Aspergillus niger (strain ATCC 1015 / CBS 113.46 / FGSC A1144 / LSHB Ac4 / NCTC 3858a / NRRL 328 / USDA 3528.7)</name>
    <dbReference type="NCBI Taxonomy" id="380704"/>
    <lineage>
        <taxon>Eukaryota</taxon>
        <taxon>Fungi</taxon>
        <taxon>Dikarya</taxon>
        <taxon>Ascomycota</taxon>
        <taxon>Pezizomycotina</taxon>
        <taxon>Eurotiomycetes</taxon>
        <taxon>Eurotiomycetidae</taxon>
        <taxon>Eurotiales</taxon>
        <taxon>Aspergillaceae</taxon>
        <taxon>Aspergillus</taxon>
        <taxon>Aspergillus subgen. Circumdati</taxon>
    </lineage>
</organism>
<reference evidence="2 3" key="1">
    <citation type="journal article" date="2011" name="Genome Res.">
        <title>Comparative genomics of citric-acid-producing Aspergillus niger ATCC 1015 versus enzyme-producing CBS 513.88.</title>
        <authorList>
            <person name="Andersen M.R."/>
            <person name="Salazar M.P."/>
            <person name="Schaap P.J."/>
            <person name="van de Vondervoort P.J."/>
            <person name="Culley D."/>
            <person name="Thykaer J."/>
            <person name="Frisvad J.C."/>
            <person name="Nielsen K.F."/>
            <person name="Albang R."/>
            <person name="Albermann K."/>
            <person name="Berka R.M."/>
            <person name="Braus G.H."/>
            <person name="Braus-Stromeyer S.A."/>
            <person name="Corrochano L.M."/>
            <person name="Dai Z."/>
            <person name="van Dijck P.W."/>
            <person name="Hofmann G."/>
            <person name="Lasure L.L."/>
            <person name="Magnuson J.K."/>
            <person name="Menke H."/>
            <person name="Meijer M."/>
            <person name="Meijer S.L."/>
            <person name="Nielsen J.B."/>
            <person name="Nielsen M.L."/>
            <person name="van Ooyen A.J."/>
            <person name="Pel H.J."/>
            <person name="Poulsen L."/>
            <person name="Samson R.A."/>
            <person name="Stam H."/>
            <person name="Tsang A."/>
            <person name="van den Brink J.M."/>
            <person name="Atkins A."/>
            <person name="Aerts A."/>
            <person name="Shapiro H."/>
            <person name="Pangilinan J."/>
            <person name="Salamov A."/>
            <person name="Lou Y."/>
            <person name="Lindquist E."/>
            <person name="Lucas S."/>
            <person name="Grimwood J."/>
            <person name="Grigoriev I.V."/>
            <person name="Kubicek C.P."/>
            <person name="Martinez D."/>
            <person name="van Peij N.N."/>
            <person name="Roubos J.A."/>
            <person name="Nielsen J."/>
            <person name="Baker S.E."/>
        </authorList>
    </citation>
    <scope>NUCLEOTIDE SEQUENCE [LARGE SCALE GENOMIC DNA]</scope>
    <source>
        <strain evidence="3">ATCC 1015 / CBS 113.46 / FGSC A1144 / LSHB Ac4 / NCTC 3858a / NRRL 328 / USDA 3528.7</strain>
    </source>
</reference>
<dbReference type="Proteomes" id="UP000009038">
    <property type="component" value="Unassembled WGS sequence"/>
</dbReference>